<evidence type="ECO:0000313" key="2">
    <source>
        <dbReference type="EMBL" id="KRY39580.1"/>
    </source>
</evidence>
<keyword evidence="1" id="KW-0812">Transmembrane</keyword>
<evidence type="ECO:0000256" key="1">
    <source>
        <dbReference type="SAM" id="Phobius"/>
    </source>
</evidence>
<accession>A0A0V1BSA6</accession>
<comment type="caution">
    <text evidence="2">The sequence shown here is derived from an EMBL/GenBank/DDBJ whole genome shotgun (WGS) entry which is preliminary data.</text>
</comment>
<reference evidence="2 3" key="1">
    <citation type="submission" date="2015-01" db="EMBL/GenBank/DDBJ databases">
        <title>Evolution of Trichinella species and genotypes.</title>
        <authorList>
            <person name="Korhonen P.K."/>
            <person name="Edoardo P."/>
            <person name="Giuseppe L.R."/>
            <person name="Gasser R.B."/>
        </authorList>
    </citation>
    <scope>NUCLEOTIDE SEQUENCE [LARGE SCALE GENOMIC DNA]</scope>
    <source>
        <strain evidence="2">ISS120</strain>
    </source>
</reference>
<dbReference type="Proteomes" id="UP000054653">
    <property type="component" value="Unassembled WGS sequence"/>
</dbReference>
<dbReference type="AlphaFoldDB" id="A0A0V1BSA6"/>
<proteinExistence type="predicted"/>
<evidence type="ECO:0000313" key="3">
    <source>
        <dbReference type="Proteomes" id="UP000054653"/>
    </source>
</evidence>
<gene>
    <name evidence="2" type="ORF">T03_2038</name>
</gene>
<keyword evidence="1" id="KW-0472">Membrane</keyword>
<organism evidence="2 3">
    <name type="scientific">Trichinella britovi</name>
    <name type="common">Parasitic roundworm</name>
    <dbReference type="NCBI Taxonomy" id="45882"/>
    <lineage>
        <taxon>Eukaryota</taxon>
        <taxon>Metazoa</taxon>
        <taxon>Ecdysozoa</taxon>
        <taxon>Nematoda</taxon>
        <taxon>Enoplea</taxon>
        <taxon>Dorylaimia</taxon>
        <taxon>Trichinellida</taxon>
        <taxon>Trichinellidae</taxon>
        <taxon>Trichinella</taxon>
    </lineage>
</organism>
<protein>
    <submittedName>
        <fullName evidence="2">Uncharacterized protein</fullName>
    </submittedName>
</protein>
<name>A0A0V1BSA6_TRIBR</name>
<feature type="transmembrane region" description="Helical" evidence="1">
    <location>
        <begin position="12"/>
        <end position="33"/>
    </location>
</feature>
<dbReference type="EMBL" id="JYDI01001150">
    <property type="protein sequence ID" value="KRY39580.1"/>
    <property type="molecule type" value="Genomic_DNA"/>
</dbReference>
<keyword evidence="1" id="KW-1133">Transmembrane helix</keyword>
<keyword evidence="3" id="KW-1185">Reference proteome</keyword>
<sequence>MGIELSPSGTIPWGVGTSSGMFMVYLCAPTIIWKVGRTGKTETVVRQMDDDYTRKMSFVRRGAAYGVQQRRVDCFAMKLV</sequence>